<dbReference type="Proteomes" id="UP000244855">
    <property type="component" value="Unassembled WGS sequence"/>
</dbReference>
<name>A0A2V1D959_9PLEO</name>
<dbReference type="OrthoDB" id="3477286at2759"/>
<evidence type="ECO:0000313" key="1">
    <source>
        <dbReference type="EMBL" id="PVH94677.1"/>
    </source>
</evidence>
<dbReference type="PANTHER" id="PTHR24148">
    <property type="entry name" value="ANKYRIN REPEAT DOMAIN-CONTAINING PROTEIN 39 HOMOLOG-RELATED"/>
    <property type="match status" value="1"/>
</dbReference>
<dbReference type="AlphaFoldDB" id="A0A2V1D959"/>
<evidence type="ECO:0008006" key="3">
    <source>
        <dbReference type="Google" id="ProtNLM"/>
    </source>
</evidence>
<protein>
    <recommendedName>
        <fullName evidence="3">Heterokaryon incompatibility domain-containing protein</fullName>
    </recommendedName>
</protein>
<gene>
    <name evidence="1" type="ORF">DM02DRAFT_660806</name>
</gene>
<keyword evidence="2" id="KW-1185">Reference proteome</keyword>
<organism evidence="1 2">
    <name type="scientific">Periconia macrospinosa</name>
    <dbReference type="NCBI Taxonomy" id="97972"/>
    <lineage>
        <taxon>Eukaryota</taxon>
        <taxon>Fungi</taxon>
        <taxon>Dikarya</taxon>
        <taxon>Ascomycota</taxon>
        <taxon>Pezizomycotina</taxon>
        <taxon>Dothideomycetes</taxon>
        <taxon>Pleosporomycetidae</taxon>
        <taxon>Pleosporales</taxon>
        <taxon>Massarineae</taxon>
        <taxon>Periconiaceae</taxon>
        <taxon>Periconia</taxon>
    </lineage>
</organism>
<accession>A0A2V1D959</accession>
<dbReference type="InterPro" id="IPR052895">
    <property type="entry name" value="HetReg/Transcr_Mod"/>
</dbReference>
<dbReference type="STRING" id="97972.A0A2V1D959"/>
<dbReference type="PANTHER" id="PTHR24148:SF64">
    <property type="entry name" value="HETEROKARYON INCOMPATIBILITY DOMAIN-CONTAINING PROTEIN"/>
    <property type="match status" value="1"/>
</dbReference>
<dbReference type="EMBL" id="KZ805524">
    <property type="protein sequence ID" value="PVH94677.1"/>
    <property type="molecule type" value="Genomic_DNA"/>
</dbReference>
<sequence>MYERPWFSRRWVIQEIALANQRTAIVICGQESIPWAEFSEAVSLFDRTLSGPLDLSKLKFPQRNNVSYSTRYAPALGAIRLVKATNELFRTSFYNESPSALRSLEYLVSTFTMYETSEPRDVIYSLLSISNDAFRFDSPQDANNIEVQASPFDHLPVVRKLVQSWMDEHIVRRAFRVDYDAPIIEVYKQFVSFAISKSHPSQALDIICRPWAPELRNEEFPSWISTLSNATYKLVDQNAVGQRLVRRNLDSLVGNPNSATYNASRNIGPPKSVQIFRYWKSVERSMFLHGFVLDRIGSLAFPSQLGHIPPEWVAMGNWDPKYDEPPEEFWRTLVADRGPEGRDPLPFYPRACREVFQHSVDDTLDTTMLINHGSSIIADFLKRVQAVIWNRRLMRTKRSWLGLAPKAAESGDLICILNGCSVPVVLRKVQKSSHDIELELKDHKARKADAVLYIARKIAAHARRRRDEEKQILQHLMGRLRIRILA</sequence>
<reference evidence="1 2" key="1">
    <citation type="journal article" date="2018" name="Sci. Rep.">
        <title>Comparative genomics provides insights into the lifestyle and reveals functional heterogeneity of dark septate endophytic fungi.</title>
        <authorList>
            <person name="Knapp D.G."/>
            <person name="Nemeth J.B."/>
            <person name="Barry K."/>
            <person name="Hainaut M."/>
            <person name="Henrissat B."/>
            <person name="Johnson J."/>
            <person name="Kuo A."/>
            <person name="Lim J.H.P."/>
            <person name="Lipzen A."/>
            <person name="Nolan M."/>
            <person name="Ohm R.A."/>
            <person name="Tamas L."/>
            <person name="Grigoriev I.V."/>
            <person name="Spatafora J.W."/>
            <person name="Nagy L.G."/>
            <person name="Kovacs G.M."/>
        </authorList>
    </citation>
    <scope>NUCLEOTIDE SEQUENCE [LARGE SCALE GENOMIC DNA]</scope>
    <source>
        <strain evidence="1 2">DSE2036</strain>
    </source>
</reference>
<proteinExistence type="predicted"/>
<evidence type="ECO:0000313" key="2">
    <source>
        <dbReference type="Proteomes" id="UP000244855"/>
    </source>
</evidence>